<keyword evidence="4" id="KW-1185">Reference proteome</keyword>
<proteinExistence type="predicted"/>
<accession>A0ABU6CC75</accession>
<feature type="compositionally biased region" description="Acidic residues" evidence="1">
    <location>
        <begin position="22"/>
        <end position="34"/>
    </location>
</feature>
<evidence type="ECO:0000259" key="2">
    <source>
        <dbReference type="Pfam" id="PF18970"/>
    </source>
</evidence>
<evidence type="ECO:0000313" key="4">
    <source>
        <dbReference type="Proteomes" id="UP001352223"/>
    </source>
</evidence>
<reference evidence="3 4" key="1">
    <citation type="submission" date="2022-10" db="EMBL/GenBank/DDBJ databases">
        <authorList>
            <person name="Xie J."/>
            <person name="Shen N."/>
        </authorList>
    </citation>
    <scope>NUCLEOTIDE SEQUENCE [LARGE SCALE GENOMIC DNA]</scope>
    <source>
        <strain evidence="3 4">DSM 41681</strain>
    </source>
</reference>
<dbReference type="EMBL" id="JAOZYB010000137">
    <property type="protein sequence ID" value="MEB3962317.1"/>
    <property type="molecule type" value="Genomic_DNA"/>
</dbReference>
<evidence type="ECO:0000256" key="1">
    <source>
        <dbReference type="SAM" id="MobiDB-lite"/>
    </source>
</evidence>
<comment type="caution">
    <text evidence="3">The sequence shown here is derived from an EMBL/GenBank/DDBJ whole genome shotgun (WGS) entry which is preliminary data.</text>
</comment>
<gene>
    <name evidence="3" type="ORF">OKJ48_18970</name>
</gene>
<dbReference type="InterPro" id="IPR043763">
    <property type="entry name" value="DUF5709"/>
</dbReference>
<feature type="compositionally biased region" description="Acidic residues" evidence="1">
    <location>
        <begin position="1"/>
        <end position="10"/>
    </location>
</feature>
<name>A0ABU6CC75_9ACTN</name>
<dbReference type="Pfam" id="PF18970">
    <property type="entry name" value="DUF5709"/>
    <property type="match status" value="1"/>
</dbReference>
<protein>
    <submittedName>
        <fullName evidence="3">DUF5709 domain-containing protein</fullName>
    </submittedName>
</protein>
<evidence type="ECO:0000313" key="3">
    <source>
        <dbReference type="EMBL" id="MEB3962317.1"/>
    </source>
</evidence>
<feature type="compositionally biased region" description="Basic and acidic residues" evidence="1">
    <location>
        <begin position="65"/>
        <end position="83"/>
    </location>
</feature>
<organism evidence="3 4">
    <name type="scientific">Streptomyces kunmingensis</name>
    <dbReference type="NCBI Taxonomy" id="68225"/>
    <lineage>
        <taxon>Bacteria</taxon>
        <taxon>Bacillati</taxon>
        <taxon>Actinomycetota</taxon>
        <taxon>Actinomycetes</taxon>
        <taxon>Kitasatosporales</taxon>
        <taxon>Streptomycetaceae</taxon>
        <taxon>Streptomyces</taxon>
    </lineage>
</organism>
<feature type="compositionally biased region" description="Basic and acidic residues" evidence="1">
    <location>
        <begin position="35"/>
        <end position="46"/>
    </location>
</feature>
<dbReference type="RefSeq" id="WP_324769815.1">
    <property type="nucleotide sequence ID" value="NZ_BAAATS010000007.1"/>
</dbReference>
<feature type="region of interest" description="Disordered" evidence="1">
    <location>
        <begin position="1"/>
        <end position="168"/>
    </location>
</feature>
<feature type="compositionally biased region" description="Acidic residues" evidence="1">
    <location>
        <begin position="84"/>
        <end position="100"/>
    </location>
</feature>
<feature type="domain" description="DUF5709" evidence="2">
    <location>
        <begin position="115"/>
        <end position="163"/>
    </location>
</feature>
<feature type="compositionally biased region" description="Basic and acidic residues" evidence="1">
    <location>
        <begin position="129"/>
        <end position="140"/>
    </location>
</feature>
<sequence length="168" mass="18002">MTDGNDETLMGDEVYQPSEPEARDDEGVLEAEDTLSDRGVDPHDEGWSPPERPLGVEHTGTTAAEQRDGESLDERLAEERADPVVDEYEALESGEEDGDGVGDLRDGEGEPLDDEVGDDRSGRLLAPDEGAHEDAEKDMLAEDVGIDGGAASAEEAAVHVVDEDDDLR</sequence>
<dbReference type="Proteomes" id="UP001352223">
    <property type="component" value="Unassembled WGS sequence"/>
</dbReference>